<name>A0ABP9MVG2_9MICO</name>
<dbReference type="SMART" id="SM00257">
    <property type="entry name" value="LysM"/>
    <property type="match status" value="1"/>
</dbReference>
<dbReference type="InterPro" id="IPR018392">
    <property type="entry name" value="LysM"/>
</dbReference>
<evidence type="ECO:0000256" key="1">
    <source>
        <dbReference type="SAM" id="Phobius"/>
    </source>
</evidence>
<organism evidence="3 4">
    <name type="scientific">Microbacterium yannicii</name>
    <dbReference type="NCBI Taxonomy" id="671622"/>
    <lineage>
        <taxon>Bacteria</taxon>
        <taxon>Bacillati</taxon>
        <taxon>Actinomycetota</taxon>
        <taxon>Actinomycetes</taxon>
        <taxon>Micrococcales</taxon>
        <taxon>Microbacteriaceae</taxon>
        <taxon>Microbacterium</taxon>
    </lineage>
</organism>
<comment type="caution">
    <text evidence="3">The sequence shown here is derived from an EMBL/GenBank/DDBJ whole genome shotgun (WGS) entry which is preliminary data.</text>
</comment>
<dbReference type="Pfam" id="PF01476">
    <property type="entry name" value="LysM"/>
    <property type="match status" value="1"/>
</dbReference>
<dbReference type="EMBL" id="BAABKZ010000006">
    <property type="protein sequence ID" value="GAA5101165.1"/>
    <property type="molecule type" value="Genomic_DNA"/>
</dbReference>
<evidence type="ECO:0000259" key="2">
    <source>
        <dbReference type="PROSITE" id="PS51782"/>
    </source>
</evidence>
<keyword evidence="1" id="KW-0812">Transmembrane</keyword>
<keyword evidence="4" id="KW-1185">Reference proteome</keyword>
<accession>A0ABP9MVG2</accession>
<dbReference type="PROSITE" id="PS51782">
    <property type="entry name" value="LYSM"/>
    <property type="match status" value="1"/>
</dbReference>
<dbReference type="SUPFAM" id="SSF54106">
    <property type="entry name" value="LysM domain"/>
    <property type="match status" value="1"/>
</dbReference>
<feature type="domain" description="LysM" evidence="2">
    <location>
        <begin position="103"/>
        <end position="152"/>
    </location>
</feature>
<keyword evidence="1" id="KW-0472">Membrane</keyword>
<keyword evidence="1" id="KW-1133">Transmembrane helix</keyword>
<protein>
    <recommendedName>
        <fullName evidence="2">LysM domain-containing protein</fullName>
    </recommendedName>
</protein>
<dbReference type="CDD" id="cd00118">
    <property type="entry name" value="LysM"/>
    <property type="match status" value="1"/>
</dbReference>
<gene>
    <name evidence="3" type="ORF">GCM10025760_39530</name>
</gene>
<dbReference type="Gene3D" id="3.10.350.10">
    <property type="entry name" value="LysM domain"/>
    <property type="match status" value="1"/>
</dbReference>
<reference evidence="4" key="1">
    <citation type="journal article" date="2019" name="Int. J. Syst. Evol. Microbiol.">
        <title>The Global Catalogue of Microorganisms (GCM) 10K type strain sequencing project: providing services to taxonomists for standard genome sequencing and annotation.</title>
        <authorList>
            <consortium name="The Broad Institute Genomics Platform"/>
            <consortium name="The Broad Institute Genome Sequencing Center for Infectious Disease"/>
            <person name="Wu L."/>
            <person name="Ma J."/>
        </authorList>
    </citation>
    <scope>NUCLEOTIDE SEQUENCE [LARGE SCALE GENOMIC DNA]</scope>
    <source>
        <strain evidence="4">JCM 18959</strain>
    </source>
</reference>
<sequence length="166" mass="16744">MTAIHFTTSVPSPARAARLAAQRVQGAARRVPANATVEMNGTVEPGSAEGMARPTRLRLTVRGRRVLAALAALPAVIALSAAVVGGGAALASRDAGAPAGSFQTVTVAAGDSLWSIAEEIAPDRDPRDVVDELVRLNALDSVAVRAGQSLAIPMGSDGVASTGEGR</sequence>
<dbReference type="Proteomes" id="UP001501407">
    <property type="component" value="Unassembled WGS sequence"/>
</dbReference>
<proteinExistence type="predicted"/>
<dbReference type="InterPro" id="IPR036779">
    <property type="entry name" value="LysM_dom_sf"/>
</dbReference>
<evidence type="ECO:0000313" key="3">
    <source>
        <dbReference type="EMBL" id="GAA5101165.1"/>
    </source>
</evidence>
<evidence type="ECO:0000313" key="4">
    <source>
        <dbReference type="Proteomes" id="UP001501407"/>
    </source>
</evidence>
<feature type="transmembrane region" description="Helical" evidence="1">
    <location>
        <begin position="66"/>
        <end position="91"/>
    </location>
</feature>